<dbReference type="GO" id="GO:0000902">
    <property type="term" value="P:cell morphogenesis"/>
    <property type="evidence" value="ECO:0007669"/>
    <property type="project" value="InterPro"/>
</dbReference>
<organism evidence="8 9">
    <name type="scientific">Companilactobacillus heilongjiangensis</name>
    <dbReference type="NCBI Taxonomy" id="1074467"/>
    <lineage>
        <taxon>Bacteria</taxon>
        <taxon>Bacillati</taxon>
        <taxon>Bacillota</taxon>
        <taxon>Bacilli</taxon>
        <taxon>Lactobacillales</taxon>
        <taxon>Lactobacillaceae</taxon>
        <taxon>Companilactobacillus</taxon>
    </lineage>
</organism>
<evidence type="ECO:0000256" key="3">
    <source>
        <dbReference type="ARBA" id="ARBA00023210"/>
    </source>
</evidence>
<accession>A0A0K2LBY5</accession>
<evidence type="ECO:0000313" key="9">
    <source>
        <dbReference type="Proteomes" id="UP000061546"/>
    </source>
</evidence>
<feature type="domain" description="Septum site-determining protein MinC N-terminal" evidence="7">
    <location>
        <begin position="4"/>
        <end position="83"/>
    </location>
</feature>
<keyword evidence="2" id="KW-0132">Cell division</keyword>
<dbReference type="GO" id="GO:1901891">
    <property type="term" value="P:regulation of cell septum assembly"/>
    <property type="evidence" value="ECO:0007669"/>
    <property type="project" value="InterPro"/>
</dbReference>
<comment type="subunit">
    <text evidence="5">Interacts with MinD and FtsZ.</text>
</comment>
<proteinExistence type="inferred from homology"/>
<evidence type="ECO:0000259" key="6">
    <source>
        <dbReference type="Pfam" id="PF03775"/>
    </source>
</evidence>
<dbReference type="OrthoDB" id="9790810at2"/>
<dbReference type="InterPro" id="IPR016098">
    <property type="entry name" value="CAP/MinC_C"/>
</dbReference>
<dbReference type="Proteomes" id="UP000061546">
    <property type="component" value="Chromosome"/>
</dbReference>
<dbReference type="STRING" id="1074467.JP39_04600"/>
<dbReference type="InterPro" id="IPR055219">
    <property type="entry name" value="MinC_N_1"/>
</dbReference>
<dbReference type="PANTHER" id="PTHR34108">
    <property type="entry name" value="SEPTUM SITE-DETERMINING PROTEIN MINC"/>
    <property type="match status" value="1"/>
</dbReference>
<dbReference type="KEGG" id="lhi:JP39_04600"/>
<gene>
    <name evidence="8" type="ORF">JP39_04600</name>
</gene>
<evidence type="ECO:0000259" key="7">
    <source>
        <dbReference type="Pfam" id="PF22642"/>
    </source>
</evidence>
<feature type="domain" description="Septum formation inhibitor MinC C-terminal" evidence="6">
    <location>
        <begin position="107"/>
        <end position="196"/>
    </location>
</feature>
<protein>
    <submittedName>
        <fullName evidence="8">Septum formation initiator</fullName>
    </submittedName>
</protein>
<evidence type="ECO:0000256" key="5">
    <source>
        <dbReference type="ARBA" id="ARBA00046874"/>
    </source>
</evidence>
<dbReference type="InterPro" id="IPR036145">
    <property type="entry name" value="MinC_C_sf"/>
</dbReference>
<evidence type="ECO:0000313" key="8">
    <source>
        <dbReference type="EMBL" id="ALB28693.1"/>
    </source>
</evidence>
<dbReference type="Gene3D" id="3.30.160.540">
    <property type="match status" value="1"/>
</dbReference>
<keyword evidence="3" id="KW-0717">Septation</keyword>
<keyword evidence="9" id="KW-1185">Reference proteome</keyword>
<dbReference type="InterPro" id="IPR005526">
    <property type="entry name" value="Septum_form_inhib_MinC_C"/>
</dbReference>
<dbReference type="PANTHER" id="PTHR34108:SF1">
    <property type="entry name" value="SEPTUM SITE-DETERMINING PROTEIN MINC"/>
    <property type="match status" value="1"/>
</dbReference>
<evidence type="ECO:0000256" key="4">
    <source>
        <dbReference type="ARBA" id="ARBA00023306"/>
    </source>
</evidence>
<name>A0A0K2LBY5_9LACO</name>
<dbReference type="SUPFAM" id="SSF63848">
    <property type="entry name" value="Cell-division inhibitor MinC, C-terminal domain"/>
    <property type="match status" value="1"/>
</dbReference>
<dbReference type="EMBL" id="CP012559">
    <property type="protein sequence ID" value="ALB28693.1"/>
    <property type="molecule type" value="Genomic_DNA"/>
</dbReference>
<sequence length="222" mass="24985">MRDIILKGDKNGFSVIMDDKANYVNAFKKLKELIMQQNVESTNENDDVIYFTVKTGHRLLTEDQKDGIRDFFDKYPQLELKDIQADVEDKVKVAEVLKANKTNIESGIVRSGQKLDYEGDLIFLGTLHRDAQICTTGSIYVLGEVNGVLQAGYPDNTKAAIFGNLKGIDQLRIADVIEIVTDDNRDDFQAGKFAFIDDLHSISVDDLTNYKDRLNDLGKRTG</sequence>
<dbReference type="Pfam" id="PF22642">
    <property type="entry name" value="MinC_N_1"/>
    <property type="match status" value="1"/>
</dbReference>
<reference evidence="8 9" key="1">
    <citation type="submission" date="2015-08" db="EMBL/GenBank/DDBJ databases">
        <title>Genomic sequence of Lactobacillus heilongjiangensis DSM 28069, isolated from Chinese traditional pickle.</title>
        <authorList>
            <person name="Jiang X."/>
            <person name="Zheng B."/>
            <person name="Cheng H."/>
        </authorList>
    </citation>
    <scope>NUCLEOTIDE SEQUENCE [LARGE SCALE GENOMIC DNA]</scope>
    <source>
        <strain evidence="8 9">DSM 28069</strain>
    </source>
</reference>
<dbReference type="AlphaFoldDB" id="A0A0K2LBY5"/>
<dbReference type="Pfam" id="PF03775">
    <property type="entry name" value="MinC_C"/>
    <property type="match status" value="1"/>
</dbReference>
<evidence type="ECO:0000256" key="2">
    <source>
        <dbReference type="ARBA" id="ARBA00022618"/>
    </source>
</evidence>
<dbReference type="InterPro" id="IPR013033">
    <property type="entry name" value="MinC"/>
</dbReference>
<keyword evidence="4" id="KW-0131">Cell cycle</keyword>
<evidence type="ECO:0000256" key="1">
    <source>
        <dbReference type="ARBA" id="ARBA00006291"/>
    </source>
</evidence>
<dbReference type="GO" id="GO:0000917">
    <property type="term" value="P:division septum assembly"/>
    <property type="evidence" value="ECO:0007669"/>
    <property type="project" value="UniProtKB-KW"/>
</dbReference>
<dbReference type="Gene3D" id="2.160.20.70">
    <property type="match status" value="1"/>
</dbReference>
<dbReference type="RefSeq" id="WP_041499489.1">
    <property type="nucleotide sequence ID" value="NZ_BJDV01000011.1"/>
</dbReference>
<comment type="similarity">
    <text evidence="1">Belongs to the MinC family.</text>
</comment>